<organism evidence="1 2">
    <name type="scientific">Sitophilus oryzae</name>
    <name type="common">Rice weevil</name>
    <name type="synonym">Curculio oryzae</name>
    <dbReference type="NCBI Taxonomy" id="7048"/>
    <lineage>
        <taxon>Eukaryota</taxon>
        <taxon>Metazoa</taxon>
        <taxon>Ecdysozoa</taxon>
        <taxon>Arthropoda</taxon>
        <taxon>Hexapoda</taxon>
        <taxon>Insecta</taxon>
        <taxon>Pterygota</taxon>
        <taxon>Neoptera</taxon>
        <taxon>Endopterygota</taxon>
        <taxon>Coleoptera</taxon>
        <taxon>Polyphaga</taxon>
        <taxon>Cucujiformia</taxon>
        <taxon>Curculionidae</taxon>
        <taxon>Dryophthorinae</taxon>
        <taxon>Sitophilus</taxon>
    </lineage>
</organism>
<accession>A0A6J2X286</accession>
<dbReference type="RefSeq" id="XP_030745247.1">
    <property type="nucleotide sequence ID" value="XM_030889387.1"/>
</dbReference>
<dbReference type="KEGG" id="soy:115874280"/>
<evidence type="ECO:0000313" key="2">
    <source>
        <dbReference type="RefSeq" id="XP_030745247.1"/>
    </source>
</evidence>
<proteinExistence type="predicted"/>
<protein>
    <submittedName>
        <fullName evidence="2">Uncharacterized protein LOC115874280</fullName>
    </submittedName>
</protein>
<dbReference type="GeneID" id="115874280"/>
<dbReference type="Proteomes" id="UP000504635">
    <property type="component" value="Unplaced"/>
</dbReference>
<reference evidence="2" key="1">
    <citation type="submission" date="2025-08" db="UniProtKB">
        <authorList>
            <consortium name="RefSeq"/>
        </authorList>
    </citation>
    <scope>IDENTIFICATION</scope>
    <source>
        <tissue evidence="2">Gonads</tissue>
    </source>
</reference>
<dbReference type="AlphaFoldDB" id="A0A6J2X286"/>
<evidence type="ECO:0000313" key="1">
    <source>
        <dbReference type="Proteomes" id="UP000504635"/>
    </source>
</evidence>
<sequence>MGSIRQTKICVKINVLKEEGVPSVRYASTYIWRRDTYTDEKVHRKNPCSPTSYGKSNAWYAIYLLKKLKWNWAGHIARRTDDRWTKLILEWRPRQDALRNRGRPPTRWSDDLKRFRGNWIQVAQDREEWKDLREAYVQQWTLQAG</sequence>
<dbReference type="InParanoid" id="A0A6J2X286"/>
<dbReference type="OrthoDB" id="6757013at2759"/>
<name>A0A6J2X286_SITOR</name>
<gene>
    <name evidence="2" type="primary">LOC115874280</name>
</gene>
<keyword evidence="1" id="KW-1185">Reference proteome</keyword>